<evidence type="ECO:0000256" key="6">
    <source>
        <dbReference type="ARBA" id="ARBA00034078"/>
    </source>
</evidence>
<dbReference type="GO" id="GO:0042364">
    <property type="term" value="P:water-soluble vitamin biosynthetic process"/>
    <property type="evidence" value="ECO:0007669"/>
    <property type="project" value="UniProtKB-ARBA"/>
</dbReference>
<dbReference type="InterPro" id="IPR034422">
    <property type="entry name" value="HydE/PylB-like"/>
</dbReference>
<feature type="binding site" evidence="8">
    <location>
        <position position="162"/>
    </location>
    <ligand>
        <name>S-adenosyl-L-methionine</name>
        <dbReference type="ChEBI" id="CHEBI:59789"/>
    </ligand>
</feature>
<dbReference type="AlphaFoldDB" id="A0A1M5YY65"/>
<evidence type="ECO:0000313" key="10">
    <source>
        <dbReference type="EMBL" id="SHI16925.1"/>
    </source>
</evidence>
<proteinExistence type="predicted"/>
<keyword evidence="1 7" id="KW-0004">4Fe-4S</keyword>
<dbReference type="SFLD" id="SFLDG01060">
    <property type="entry name" value="BATS_domain_containing"/>
    <property type="match status" value="1"/>
</dbReference>
<dbReference type="PANTHER" id="PTHR43726:SF1">
    <property type="entry name" value="BIOTIN SYNTHASE"/>
    <property type="match status" value="1"/>
</dbReference>
<dbReference type="GO" id="GO:0016740">
    <property type="term" value="F:transferase activity"/>
    <property type="evidence" value="ECO:0007669"/>
    <property type="project" value="TreeGrafter"/>
</dbReference>
<organism evidence="10 11">
    <name type="scientific">Sporanaerobacter acetigenes DSM 13106</name>
    <dbReference type="NCBI Taxonomy" id="1123281"/>
    <lineage>
        <taxon>Bacteria</taxon>
        <taxon>Bacillati</taxon>
        <taxon>Bacillota</taxon>
        <taxon>Tissierellia</taxon>
        <taxon>Tissierellales</taxon>
        <taxon>Sporanaerobacteraceae</taxon>
        <taxon>Sporanaerobacter</taxon>
    </lineage>
</organism>
<feature type="binding site" evidence="7">
    <location>
        <position position="69"/>
    </location>
    <ligand>
        <name>[4Fe-4S] cluster</name>
        <dbReference type="ChEBI" id="CHEBI:49883"/>
        <note>4Fe-4S-S-AdoMet</note>
    </ligand>
</feature>
<dbReference type="SFLD" id="SFLDS00029">
    <property type="entry name" value="Radical_SAM"/>
    <property type="match status" value="1"/>
</dbReference>
<keyword evidence="5 7" id="KW-0411">Iron-sulfur</keyword>
<protein>
    <submittedName>
        <fullName evidence="10">Iron-only hydrogenase maturation protein HydE</fullName>
    </submittedName>
</protein>
<comment type="cofactor">
    <cofactor evidence="6">
        <name>[2Fe-2S] cluster</name>
        <dbReference type="ChEBI" id="CHEBI:190135"/>
    </cofactor>
</comment>
<comment type="cofactor">
    <cofactor evidence="7">
        <name>[4Fe-4S] cluster</name>
        <dbReference type="ChEBI" id="CHEBI:49883"/>
    </cofactor>
    <text evidence="7">Binds 1 [4Fe-4S] cluster. The cluster is coordinated with 3 cysteines and an exchangeable S-adenosyl-L-methionine.</text>
</comment>
<dbReference type="GO" id="GO:0046872">
    <property type="term" value="F:metal ion binding"/>
    <property type="evidence" value="ECO:0007669"/>
    <property type="project" value="UniProtKB-KW"/>
</dbReference>
<dbReference type="EMBL" id="FQXR01000017">
    <property type="protein sequence ID" value="SHI16925.1"/>
    <property type="molecule type" value="Genomic_DNA"/>
</dbReference>
<evidence type="ECO:0000259" key="9">
    <source>
        <dbReference type="PROSITE" id="PS51918"/>
    </source>
</evidence>
<dbReference type="Proteomes" id="UP000184389">
    <property type="component" value="Unassembled WGS sequence"/>
</dbReference>
<dbReference type="SFLD" id="SFLDG01280">
    <property type="entry name" value="HydE/PylB-like"/>
    <property type="match status" value="1"/>
</dbReference>
<dbReference type="PANTHER" id="PTHR43726">
    <property type="entry name" value="3-METHYLORNITHINE SYNTHASE"/>
    <property type="match status" value="1"/>
</dbReference>
<keyword evidence="2 7" id="KW-0949">S-adenosyl-L-methionine</keyword>
<feature type="binding site" evidence="7">
    <location>
        <position position="66"/>
    </location>
    <ligand>
        <name>[4Fe-4S] cluster</name>
        <dbReference type="ChEBI" id="CHEBI:49883"/>
        <note>4Fe-4S-S-AdoMet</note>
    </ligand>
</feature>
<dbReference type="NCBIfam" id="TIGR03956">
    <property type="entry name" value="rSAM_HydE"/>
    <property type="match status" value="1"/>
</dbReference>
<dbReference type="CDD" id="cd01335">
    <property type="entry name" value="Radical_SAM"/>
    <property type="match status" value="1"/>
</dbReference>
<dbReference type="InterPro" id="IPR006638">
    <property type="entry name" value="Elp3/MiaA/NifB-like_rSAM"/>
</dbReference>
<dbReference type="PROSITE" id="PS51918">
    <property type="entry name" value="RADICAL_SAM"/>
    <property type="match status" value="1"/>
</dbReference>
<dbReference type="GO" id="GO:0051539">
    <property type="term" value="F:4 iron, 4 sulfur cluster binding"/>
    <property type="evidence" value="ECO:0007669"/>
    <property type="project" value="UniProtKB-KW"/>
</dbReference>
<dbReference type="InterPro" id="IPR024021">
    <property type="entry name" value="FeFe-hyd_HydE_rSAM"/>
</dbReference>
<dbReference type="SMART" id="SM00729">
    <property type="entry name" value="Elp3"/>
    <property type="match status" value="1"/>
</dbReference>
<evidence type="ECO:0000256" key="1">
    <source>
        <dbReference type="ARBA" id="ARBA00022485"/>
    </source>
</evidence>
<evidence type="ECO:0000256" key="7">
    <source>
        <dbReference type="PIRSR" id="PIRSR004762-1"/>
    </source>
</evidence>
<evidence type="ECO:0000256" key="4">
    <source>
        <dbReference type="ARBA" id="ARBA00023004"/>
    </source>
</evidence>
<dbReference type="GO" id="GO:0044272">
    <property type="term" value="P:sulfur compound biosynthetic process"/>
    <property type="evidence" value="ECO:0007669"/>
    <property type="project" value="UniProtKB-ARBA"/>
</dbReference>
<feature type="binding site" evidence="8">
    <location>
        <position position="181"/>
    </location>
    <ligand>
        <name>S-adenosyl-L-methionine</name>
        <dbReference type="ChEBI" id="CHEBI:59789"/>
    </ligand>
</feature>
<evidence type="ECO:0000313" key="11">
    <source>
        <dbReference type="Proteomes" id="UP000184389"/>
    </source>
</evidence>
<sequence length="349" mass="39933">MKKVLDKLYKTNSLSKDQLIYILNNLDKSLQNYLFQLARDTTIKIYGNKVFIRGLLEYSNHCKNNCMYCGIRRDNKNVDRYRLSEEEILLSLEEGYKIGYKTFVLQGGEDLYFTDDIFESLILKIKKQFPDVAVTLSIGERSYESYDRFHRAGADRFLLRHEVANVQLYNELHPGMNFENRKNCLYNLKKIGYQEGAGFLVGLPGENNEILAENLIFLKNLAPAMVGIGPLIPHPDTPLKDEKVGSAEKTIVMLSLTRLLLPTALIPITTALNTICEDGLERGLMAGGNVVMLNLSPIYVRKKYEIYKNKETRDAHELKTIEEKAKNVGFVIDMGRGDNINFRRNEDGK</sequence>
<feature type="domain" description="Radical SAM core" evidence="9">
    <location>
        <begin position="48"/>
        <end position="269"/>
    </location>
</feature>
<gene>
    <name evidence="10" type="ORF">SAMN02745180_02544</name>
</gene>
<keyword evidence="3" id="KW-0479">Metal-binding</keyword>
<dbReference type="RefSeq" id="WP_072745169.1">
    <property type="nucleotide sequence ID" value="NZ_FQXR01000017.1"/>
</dbReference>
<dbReference type="InterPro" id="IPR013785">
    <property type="entry name" value="Aldolase_TIM"/>
</dbReference>
<dbReference type="SMART" id="SM00876">
    <property type="entry name" value="BATS"/>
    <property type="match status" value="1"/>
</dbReference>
<dbReference type="Pfam" id="PF04055">
    <property type="entry name" value="Radical_SAM"/>
    <property type="match status" value="1"/>
</dbReference>
<keyword evidence="4 7" id="KW-0408">Iron</keyword>
<dbReference type="OrthoDB" id="9775764at2"/>
<dbReference type="InterPro" id="IPR007197">
    <property type="entry name" value="rSAM"/>
</dbReference>
<dbReference type="InterPro" id="IPR010722">
    <property type="entry name" value="BATS_dom"/>
</dbReference>
<accession>A0A1M5YY65</accession>
<evidence type="ECO:0000256" key="2">
    <source>
        <dbReference type="ARBA" id="ARBA00022691"/>
    </source>
</evidence>
<dbReference type="STRING" id="1123281.SAMN02745180_02544"/>
<name>A0A1M5YY65_9FIRM</name>
<evidence type="ECO:0000256" key="8">
    <source>
        <dbReference type="PIRSR" id="PIRSR004762-2"/>
    </source>
</evidence>
<keyword evidence="11" id="KW-1185">Reference proteome</keyword>
<evidence type="ECO:0000256" key="3">
    <source>
        <dbReference type="ARBA" id="ARBA00022723"/>
    </source>
</evidence>
<feature type="binding site" evidence="8">
    <location>
        <position position="137"/>
    </location>
    <ligand>
        <name>(3R)-3-methyl-D-ornithine</name>
        <dbReference type="ChEBI" id="CHEBI:64642"/>
    </ligand>
</feature>
<evidence type="ECO:0000256" key="5">
    <source>
        <dbReference type="ARBA" id="ARBA00023014"/>
    </source>
</evidence>
<dbReference type="Gene3D" id="3.20.20.70">
    <property type="entry name" value="Aldolase class I"/>
    <property type="match status" value="1"/>
</dbReference>
<feature type="binding site" evidence="7">
    <location>
        <position position="62"/>
    </location>
    <ligand>
        <name>[4Fe-4S] cluster</name>
        <dbReference type="ChEBI" id="CHEBI:49883"/>
        <note>4Fe-4S-S-AdoMet</note>
    </ligand>
</feature>
<reference evidence="10 11" key="1">
    <citation type="submission" date="2016-11" db="EMBL/GenBank/DDBJ databases">
        <authorList>
            <person name="Jaros S."/>
            <person name="Januszkiewicz K."/>
            <person name="Wedrychowicz H."/>
        </authorList>
    </citation>
    <scope>NUCLEOTIDE SEQUENCE [LARGE SCALE GENOMIC DNA]</scope>
    <source>
        <strain evidence="10 11">DSM 13106</strain>
    </source>
</reference>
<dbReference type="SUPFAM" id="SSF102114">
    <property type="entry name" value="Radical SAM enzymes"/>
    <property type="match status" value="1"/>
</dbReference>
<dbReference type="InterPro" id="IPR058240">
    <property type="entry name" value="rSAM_sf"/>
</dbReference>
<dbReference type="PIRSF" id="PIRSF004762">
    <property type="entry name" value="CHP00423"/>
    <property type="match status" value="1"/>
</dbReference>